<keyword evidence="6" id="KW-0695">RNA-directed DNA polymerase</keyword>
<dbReference type="Gene3D" id="1.10.340.70">
    <property type="match status" value="1"/>
</dbReference>
<evidence type="ECO:0000259" key="8">
    <source>
        <dbReference type="Pfam" id="PF17921"/>
    </source>
</evidence>
<dbReference type="GO" id="GO:0016787">
    <property type="term" value="F:hydrolase activity"/>
    <property type="evidence" value="ECO:0007669"/>
    <property type="project" value="UniProtKB-KW"/>
</dbReference>
<dbReference type="InterPro" id="IPR041588">
    <property type="entry name" value="Integrase_H2C2"/>
</dbReference>
<keyword evidence="1" id="KW-0808">Transferase</keyword>
<evidence type="ECO:0000313" key="10">
    <source>
        <dbReference type="Proteomes" id="UP000765509"/>
    </source>
</evidence>
<dbReference type="InterPro" id="IPR041373">
    <property type="entry name" value="RT_RNaseH"/>
</dbReference>
<keyword evidence="5" id="KW-0378">Hydrolase</keyword>
<keyword evidence="2" id="KW-0548">Nucleotidyltransferase</keyword>
<reference evidence="9" key="1">
    <citation type="submission" date="2021-03" db="EMBL/GenBank/DDBJ databases">
        <title>Draft genome sequence of rust myrtle Austropuccinia psidii MF-1, a brazilian biotype.</title>
        <authorList>
            <person name="Quecine M.C."/>
            <person name="Pachon D.M.R."/>
            <person name="Bonatelli M.L."/>
            <person name="Correr F.H."/>
            <person name="Franceschini L.M."/>
            <person name="Leite T.F."/>
            <person name="Margarido G.R.A."/>
            <person name="Almeida C.A."/>
            <person name="Ferrarezi J.A."/>
            <person name="Labate C.A."/>
        </authorList>
    </citation>
    <scope>NUCLEOTIDE SEQUENCE</scope>
    <source>
        <strain evidence="9">MF-1</strain>
    </source>
</reference>
<dbReference type="InterPro" id="IPR050951">
    <property type="entry name" value="Retrovirus_Pol_polyprotein"/>
</dbReference>
<dbReference type="AlphaFoldDB" id="A0A9Q3I039"/>
<feature type="domain" description="Integrase zinc-binding" evidence="8">
    <location>
        <begin position="182"/>
        <end position="236"/>
    </location>
</feature>
<dbReference type="SUPFAM" id="SSF53098">
    <property type="entry name" value="Ribonuclease H-like"/>
    <property type="match status" value="1"/>
</dbReference>
<evidence type="ECO:0000256" key="6">
    <source>
        <dbReference type="ARBA" id="ARBA00022918"/>
    </source>
</evidence>
<dbReference type="GO" id="GO:0004519">
    <property type="term" value="F:endonuclease activity"/>
    <property type="evidence" value="ECO:0007669"/>
    <property type="project" value="UniProtKB-KW"/>
</dbReference>
<evidence type="ECO:0000256" key="4">
    <source>
        <dbReference type="ARBA" id="ARBA00022759"/>
    </source>
</evidence>
<dbReference type="EMBL" id="AVOT02031112">
    <property type="protein sequence ID" value="MBW0524531.1"/>
    <property type="molecule type" value="Genomic_DNA"/>
</dbReference>
<evidence type="ECO:0000256" key="2">
    <source>
        <dbReference type="ARBA" id="ARBA00022695"/>
    </source>
</evidence>
<protein>
    <recommendedName>
        <fullName evidence="11">Integrase zinc-binding domain-containing protein</fullName>
    </recommendedName>
</protein>
<proteinExistence type="predicted"/>
<dbReference type="PANTHER" id="PTHR37984:SF5">
    <property type="entry name" value="PROTEIN NYNRIN-LIKE"/>
    <property type="match status" value="1"/>
</dbReference>
<evidence type="ECO:0000256" key="3">
    <source>
        <dbReference type="ARBA" id="ARBA00022722"/>
    </source>
</evidence>
<keyword evidence="10" id="KW-1185">Reference proteome</keyword>
<evidence type="ECO:0000259" key="7">
    <source>
        <dbReference type="Pfam" id="PF17917"/>
    </source>
</evidence>
<dbReference type="Pfam" id="PF17917">
    <property type="entry name" value="RT_RNaseH"/>
    <property type="match status" value="1"/>
</dbReference>
<sequence length="320" mass="37609">MECLCLVWALDKLHYYLDGSGLEVIMDCNAVKSLLNMKTPNRHMLRWQIAIKKYRGNMNIVHKSGNIHKNCDGLSRWELANTPDKAAYVPLEEEPQIPMEGININDIGTEFFEEVREYYKQYKNCHILTSLLDKACKDTSLVNALDEVWKDSYSEGRFHLFDGIIYHGTKRSCVITFCGRLLINTILHEYHDSIYSVHLSEDRALEKVNHCAWWPSWRNETIEYCHTCDRCHKANRSTGKKFRLMIHIQEPKCPWKVVHTDWVTALPQSGDKIYNDSLVIIDRYSKTPYSYHVINMTQLWIQLFFYGVDIFLIQDYLIIS</sequence>
<feature type="domain" description="Reverse transcriptase RNase H-like" evidence="7">
    <location>
        <begin position="2"/>
        <end position="54"/>
    </location>
</feature>
<dbReference type="Pfam" id="PF17921">
    <property type="entry name" value="Integrase_H2C2"/>
    <property type="match status" value="1"/>
</dbReference>
<organism evidence="9 10">
    <name type="scientific">Austropuccinia psidii MF-1</name>
    <dbReference type="NCBI Taxonomy" id="1389203"/>
    <lineage>
        <taxon>Eukaryota</taxon>
        <taxon>Fungi</taxon>
        <taxon>Dikarya</taxon>
        <taxon>Basidiomycota</taxon>
        <taxon>Pucciniomycotina</taxon>
        <taxon>Pucciniomycetes</taxon>
        <taxon>Pucciniales</taxon>
        <taxon>Sphaerophragmiaceae</taxon>
        <taxon>Austropuccinia</taxon>
    </lineage>
</organism>
<dbReference type="PANTHER" id="PTHR37984">
    <property type="entry name" value="PROTEIN CBG26694"/>
    <property type="match status" value="1"/>
</dbReference>
<evidence type="ECO:0008006" key="11">
    <source>
        <dbReference type="Google" id="ProtNLM"/>
    </source>
</evidence>
<dbReference type="GO" id="GO:0003964">
    <property type="term" value="F:RNA-directed DNA polymerase activity"/>
    <property type="evidence" value="ECO:0007669"/>
    <property type="project" value="UniProtKB-KW"/>
</dbReference>
<dbReference type="InterPro" id="IPR012337">
    <property type="entry name" value="RNaseH-like_sf"/>
</dbReference>
<accession>A0A9Q3I039</accession>
<evidence type="ECO:0000313" key="9">
    <source>
        <dbReference type="EMBL" id="MBW0524531.1"/>
    </source>
</evidence>
<dbReference type="Proteomes" id="UP000765509">
    <property type="component" value="Unassembled WGS sequence"/>
</dbReference>
<gene>
    <name evidence="9" type="ORF">O181_064246</name>
</gene>
<evidence type="ECO:0000256" key="1">
    <source>
        <dbReference type="ARBA" id="ARBA00022679"/>
    </source>
</evidence>
<comment type="caution">
    <text evidence="9">The sequence shown here is derived from an EMBL/GenBank/DDBJ whole genome shotgun (WGS) entry which is preliminary data.</text>
</comment>
<name>A0A9Q3I039_9BASI</name>
<keyword evidence="4" id="KW-0255">Endonuclease</keyword>
<keyword evidence="3" id="KW-0540">Nuclease</keyword>
<evidence type="ECO:0000256" key="5">
    <source>
        <dbReference type="ARBA" id="ARBA00022801"/>
    </source>
</evidence>